<dbReference type="Proteomes" id="UP000579685">
    <property type="component" value="Unassembled WGS sequence"/>
</dbReference>
<dbReference type="GO" id="GO:0004867">
    <property type="term" value="F:serine-type endopeptidase inhibitor activity"/>
    <property type="evidence" value="ECO:0007669"/>
    <property type="project" value="UniProtKB-KW"/>
</dbReference>
<proteinExistence type="inferred from homology"/>
<keyword evidence="3" id="KW-0732">Signal</keyword>
<evidence type="ECO:0000313" key="9">
    <source>
        <dbReference type="EMBL" id="NXO61292.1"/>
    </source>
</evidence>
<reference evidence="9 10" key="1">
    <citation type="submission" date="2019-09" db="EMBL/GenBank/DDBJ databases">
        <title>Bird 10,000 Genomes (B10K) Project - Family phase.</title>
        <authorList>
            <person name="Zhang G."/>
        </authorList>
    </citation>
    <scope>NUCLEOTIDE SEQUENCE [LARGE SCALE GENOMIC DNA]</scope>
    <source>
        <strain evidence="9">B10K-DU-002-32</strain>
        <tissue evidence="9">Muscle</tissue>
    </source>
</reference>
<dbReference type="InterPro" id="IPR036186">
    <property type="entry name" value="Serpin_sf"/>
</dbReference>
<evidence type="ECO:0000256" key="5">
    <source>
        <dbReference type="ARBA" id="ARBA00023180"/>
    </source>
</evidence>
<dbReference type="Gene3D" id="2.30.39.10">
    <property type="entry name" value="Alpha-1-antitrypsin, domain 1"/>
    <property type="match status" value="1"/>
</dbReference>
<evidence type="ECO:0000313" key="10">
    <source>
        <dbReference type="Proteomes" id="UP000579685"/>
    </source>
</evidence>
<evidence type="ECO:0000256" key="2">
    <source>
        <dbReference type="ARBA" id="ARBA00022690"/>
    </source>
</evidence>
<dbReference type="Gene3D" id="3.30.497.10">
    <property type="entry name" value="Antithrombin, subunit I, domain 2"/>
    <property type="match status" value="1"/>
</dbReference>
<dbReference type="InterPro" id="IPR023796">
    <property type="entry name" value="Serpin_dom"/>
</dbReference>
<dbReference type="FunFam" id="3.30.497.10:FF:000001">
    <property type="entry name" value="Serine protease inhibitor"/>
    <property type="match status" value="1"/>
</dbReference>
<evidence type="ECO:0000256" key="3">
    <source>
        <dbReference type="ARBA" id="ARBA00022729"/>
    </source>
</evidence>
<keyword evidence="4" id="KW-0722">Serine protease inhibitor</keyword>
<keyword evidence="2" id="KW-0646">Protease inhibitor</keyword>
<keyword evidence="5" id="KW-0325">Glycoprotein</keyword>
<feature type="domain" description="Serpin" evidence="8">
    <location>
        <begin position="84"/>
        <end position="440"/>
    </location>
</feature>
<dbReference type="InterPro" id="IPR042178">
    <property type="entry name" value="Serpin_sf_1"/>
</dbReference>
<comment type="caution">
    <text evidence="9">The sequence shown here is derived from an EMBL/GenBank/DDBJ whole genome shotgun (WGS) entry which is preliminary data.</text>
</comment>
<dbReference type="PANTHER" id="PTHR11461">
    <property type="entry name" value="SERINE PROTEASE INHIBITOR, SERPIN"/>
    <property type="match status" value="1"/>
</dbReference>
<evidence type="ECO:0000256" key="4">
    <source>
        <dbReference type="ARBA" id="ARBA00022900"/>
    </source>
</evidence>
<dbReference type="Gene3D" id="2.10.310.10">
    <property type="entry name" value="Serpins superfamily"/>
    <property type="match status" value="1"/>
</dbReference>
<protein>
    <submittedName>
        <fullName evidence="9">A1AT protein</fullName>
    </submittedName>
</protein>
<dbReference type="InterPro" id="IPR042185">
    <property type="entry name" value="Serpin_sf_2"/>
</dbReference>
<accession>A0A7L1TIX6</accession>
<dbReference type="EMBL" id="VXBQ01000119">
    <property type="protein sequence ID" value="NXO61292.1"/>
    <property type="molecule type" value="Genomic_DNA"/>
</dbReference>
<feature type="non-terminal residue" evidence="9">
    <location>
        <position position="443"/>
    </location>
</feature>
<dbReference type="SUPFAM" id="SSF56574">
    <property type="entry name" value="Serpins"/>
    <property type="match status" value="1"/>
</dbReference>
<sequence length="443" mass="50149">MSIQPTSNMTFCSLSTQYLWRMMKVMLPLCLLVAILHLSVHTLTQTDHHTDQPEATDPQEQHSHDGGPLEPCQRIVSSNTDFAFQFYMQASTQDPGKNIFFSPVSISAALALVALGSRGTSQAQLLEGLAFNLTNIQKEEIHDGFQQLLLLLNRPGSQVQLSMGNTLFMDKHLKPMKTFLKDIKNVYRGKAVSSSFQNLTEAKKEINDYVKNKTHGNINQILEDLDPNTVMVIVNYIYFKAYWENPFNIKGTHKDYFYVNAKTSVEVEMMVRDGFYKAYSDRKLSCEVVQIPYKGEVAALFILPNKRKMKQLERALTKNTVSKWERSLQRWRMELHIPKLSISGTYDLKRILMNLGVTDVFSNRADLSGITGNPDVKVSKATHKALLKIHENGTEAAAASSTDFLPHSAPPIVKFNHPFLLLIVDQYTQSILFMGKVVNPTEK</sequence>
<dbReference type="PANTHER" id="PTHR11461:SF165">
    <property type="entry name" value="ALPHA-1-ANTITRYPSIN"/>
    <property type="match status" value="1"/>
</dbReference>
<gene>
    <name evidence="9" type="primary">Serpina1_0</name>
    <name evidence="9" type="ORF">PHANIT_R01491</name>
</gene>
<dbReference type="PRINTS" id="PR00780">
    <property type="entry name" value="LEUSERPINII"/>
</dbReference>
<dbReference type="InterPro" id="IPR000215">
    <property type="entry name" value="Serpin_fam"/>
</dbReference>
<dbReference type="InterPro" id="IPR023795">
    <property type="entry name" value="Serpin_CS"/>
</dbReference>
<dbReference type="AlphaFoldDB" id="A0A7L1TIX6"/>
<evidence type="ECO:0000256" key="7">
    <source>
        <dbReference type="SAM" id="MobiDB-lite"/>
    </source>
</evidence>
<dbReference type="PROSITE" id="PS00284">
    <property type="entry name" value="SERPIN"/>
    <property type="match status" value="1"/>
</dbReference>
<dbReference type="FunFam" id="2.30.39.10:FF:000002">
    <property type="entry name" value="Serpin family D member 1"/>
    <property type="match status" value="1"/>
</dbReference>
<evidence type="ECO:0000259" key="8">
    <source>
        <dbReference type="SMART" id="SM00093"/>
    </source>
</evidence>
<organism evidence="9 10">
    <name type="scientific">Phainopepla nitens</name>
    <name type="common">Phainopepla</name>
    <dbReference type="NCBI Taxonomy" id="161653"/>
    <lineage>
        <taxon>Eukaryota</taxon>
        <taxon>Metazoa</taxon>
        <taxon>Chordata</taxon>
        <taxon>Craniata</taxon>
        <taxon>Vertebrata</taxon>
        <taxon>Euteleostomi</taxon>
        <taxon>Archelosauria</taxon>
        <taxon>Archosauria</taxon>
        <taxon>Dinosauria</taxon>
        <taxon>Saurischia</taxon>
        <taxon>Theropoda</taxon>
        <taxon>Coelurosauria</taxon>
        <taxon>Aves</taxon>
        <taxon>Neognathae</taxon>
        <taxon>Neoaves</taxon>
        <taxon>Telluraves</taxon>
        <taxon>Australaves</taxon>
        <taxon>Passeriformes</taxon>
        <taxon>Bombycillidae</taxon>
        <taxon>Phainopepla</taxon>
    </lineage>
</organism>
<name>A0A7L1TIX6_PHANI</name>
<dbReference type="SMART" id="SM00093">
    <property type="entry name" value="SERPIN"/>
    <property type="match status" value="1"/>
</dbReference>
<evidence type="ECO:0000256" key="6">
    <source>
        <dbReference type="RuleBase" id="RU000411"/>
    </source>
</evidence>
<keyword evidence="10" id="KW-1185">Reference proteome</keyword>
<feature type="region of interest" description="Disordered" evidence="7">
    <location>
        <begin position="47"/>
        <end position="70"/>
    </location>
</feature>
<dbReference type="Pfam" id="PF00079">
    <property type="entry name" value="Serpin"/>
    <property type="match status" value="1"/>
</dbReference>
<dbReference type="FunFam" id="2.10.310.10:FF:000001">
    <property type="entry name" value="Serpin family A member 1"/>
    <property type="match status" value="1"/>
</dbReference>
<evidence type="ECO:0000256" key="1">
    <source>
        <dbReference type="ARBA" id="ARBA00009500"/>
    </source>
</evidence>
<feature type="non-terminal residue" evidence="9">
    <location>
        <position position="1"/>
    </location>
</feature>
<comment type="similarity">
    <text evidence="1 6">Belongs to the serpin family.</text>
</comment>
<dbReference type="GO" id="GO:0005615">
    <property type="term" value="C:extracellular space"/>
    <property type="evidence" value="ECO:0007669"/>
    <property type="project" value="InterPro"/>
</dbReference>